<proteinExistence type="predicted"/>
<dbReference type="AlphaFoldDB" id="A0A392QLZ5"/>
<dbReference type="Proteomes" id="UP000265520">
    <property type="component" value="Unassembled WGS sequence"/>
</dbReference>
<reference evidence="2 3" key="1">
    <citation type="journal article" date="2018" name="Front. Plant Sci.">
        <title>Red Clover (Trifolium pratense) and Zigzag Clover (T. medium) - A Picture of Genomic Similarities and Differences.</title>
        <authorList>
            <person name="Dluhosova J."/>
            <person name="Istvanek J."/>
            <person name="Nedelnik J."/>
            <person name="Repkova J."/>
        </authorList>
    </citation>
    <scope>NUCLEOTIDE SEQUENCE [LARGE SCALE GENOMIC DNA]</scope>
    <source>
        <strain evidence="3">cv. 10/8</strain>
        <tissue evidence="2">Leaf</tissue>
    </source>
</reference>
<keyword evidence="2" id="KW-0131">Cell cycle</keyword>
<evidence type="ECO:0000313" key="2">
    <source>
        <dbReference type="EMBL" id="MCI24969.1"/>
    </source>
</evidence>
<name>A0A392QLZ5_9FABA</name>
<dbReference type="InterPro" id="IPR019734">
    <property type="entry name" value="TPR_rpt"/>
</dbReference>
<protein>
    <submittedName>
        <fullName evidence="2">Cell division cycle protein 27-like</fullName>
    </submittedName>
</protein>
<organism evidence="2 3">
    <name type="scientific">Trifolium medium</name>
    <dbReference type="NCBI Taxonomy" id="97028"/>
    <lineage>
        <taxon>Eukaryota</taxon>
        <taxon>Viridiplantae</taxon>
        <taxon>Streptophyta</taxon>
        <taxon>Embryophyta</taxon>
        <taxon>Tracheophyta</taxon>
        <taxon>Spermatophyta</taxon>
        <taxon>Magnoliopsida</taxon>
        <taxon>eudicotyledons</taxon>
        <taxon>Gunneridae</taxon>
        <taxon>Pentapetalae</taxon>
        <taxon>rosids</taxon>
        <taxon>fabids</taxon>
        <taxon>Fabales</taxon>
        <taxon>Fabaceae</taxon>
        <taxon>Papilionoideae</taxon>
        <taxon>50 kb inversion clade</taxon>
        <taxon>NPAAA clade</taxon>
        <taxon>Hologalegina</taxon>
        <taxon>IRL clade</taxon>
        <taxon>Trifolieae</taxon>
        <taxon>Trifolium</taxon>
    </lineage>
</organism>
<keyword evidence="1" id="KW-0802">TPR repeat</keyword>
<evidence type="ECO:0000313" key="3">
    <source>
        <dbReference type="Proteomes" id="UP000265520"/>
    </source>
</evidence>
<accession>A0A392QLZ5</accession>
<keyword evidence="3" id="KW-1185">Reference proteome</keyword>
<dbReference type="PROSITE" id="PS50005">
    <property type="entry name" value="TPR"/>
    <property type="match status" value="1"/>
</dbReference>
<feature type="non-terminal residue" evidence="2">
    <location>
        <position position="73"/>
    </location>
</feature>
<evidence type="ECO:0000256" key="1">
    <source>
        <dbReference type="PROSITE-ProRule" id="PRU00339"/>
    </source>
</evidence>
<comment type="caution">
    <text evidence="2">The sequence shown here is derived from an EMBL/GenBank/DDBJ whole genome shotgun (WGS) entry which is preliminary data.</text>
</comment>
<dbReference type="EMBL" id="LXQA010144573">
    <property type="protein sequence ID" value="MCI24969.1"/>
    <property type="molecule type" value="Genomic_DNA"/>
</dbReference>
<sequence>MLLDYEIMRLLISQRSEEALAMSLLKEYAPYESSVFALMGNIYKRRNMHERAMFHYGIALDLKPTATDAATIK</sequence>
<dbReference type="GO" id="GO:0051301">
    <property type="term" value="P:cell division"/>
    <property type="evidence" value="ECO:0007669"/>
    <property type="project" value="UniProtKB-KW"/>
</dbReference>
<feature type="repeat" description="TPR" evidence="1">
    <location>
        <begin position="33"/>
        <end position="66"/>
    </location>
</feature>
<keyword evidence="2" id="KW-0132">Cell division</keyword>